<comment type="caution">
    <text evidence="1">The sequence shown here is derived from an EMBL/GenBank/DDBJ whole genome shotgun (WGS) entry which is preliminary data.</text>
</comment>
<gene>
    <name evidence="1" type="ORF">CK203_044572</name>
</gene>
<dbReference type="EMBL" id="QGNW01000213">
    <property type="protein sequence ID" value="RVW84675.1"/>
    <property type="molecule type" value="Genomic_DNA"/>
</dbReference>
<name>A0A438HJK7_VITVI</name>
<protein>
    <submittedName>
        <fullName evidence="1">Uncharacterized protein</fullName>
    </submittedName>
</protein>
<proteinExistence type="predicted"/>
<dbReference type="Proteomes" id="UP000288805">
    <property type="component" value="Unassembled WGS sequence"/>
</dbReference>
<organism evidence="1 2">
    <name type="scientific">Vitis vinifera</name>
    <name type="common">Grape</name>
    <dbReference type="NCBI Taxonomy" id="29760"/>
    <lineage>
        <taxon>Eukaryota</taxon>
        <taxon>Viridiplantae</taxon>
        <taxon>Streptophyta</taxon>
        <taxon>Embryophyta</taxon>
        <taxon>Tracheophyta</taxon>
        <taxon>Spermatophyta</taxon>
        <taxon>Magnoliopsida</taxon>
        <taxon>eudicotyledons</taxon>
        <taxon>Gunneridae</taxon>
        <taxon>Pentapetalae</taxon>
        <taxon>rosids</taxon>
        <taxon>Vitales</taxon>
        <taxon>Vitaceae</taxon>
        <taxon>Viteae</taxon>
        <taxon>Vitis</taxon>
    </lineage>
</organism>
<sequence>MESAMAHHLMPHLCSPTRAAHHYPWSEYRALLLLSDSDHYSDAIMERMDHFQIAGPQTLILREIQQHLVLCHQLHL</sequence>
<evidence type="ECO:0000313" key="2">
    <source>
        <dbReference type="Proteomes" id="UP000288805"/>
    </source>
</evidence>
<accession>A0A438HJK7</accession>
<dbReference type="AlphaFoldDB" id="A0A438HJK7"/>
<reference evidence="1 2" key="1">
    <citation type="journal article" date="2018" name="PLoS Genet.">
        <title>Population sequencing reveals clonal diversity and ancestral inbreeding in the grapevine cultivar Chardonnay.</title>
        <authorList>
            <person name="Roach M.J."/>
            <person name="Johnson D.L."/>
            <person name="Bohlmann J."/>
            <person name="van Vuuren H.J."/>
            <person name="Jones S.J."/>
            <person name="Pretorius I.S."/>
            <person name="Schmidt S.A."/>
            <person name="Borneman A.R."/>
        </authorList>
    </citation>
    <scope>NUCLEOTIDE SEQUENCE [LARGE SCALE GENOMIC DNA]</scope>
    <source>
        <strain evidence="2">cv. Chardonnay</strain>
        <tissue evidence="1">Leaf</tissue>
    </source>
</reference>
<evidence type="ECO:0000313" key="1">
    <source>
        <dbReference type="EMBL" id="RVW84675.1"/>
    </source>
</evidence>